<comment type="caution">
    <text evidence="5">The sequence shown here is derived from an EMBL/GenBank/DDBJ whole genome shotgun (WGS) entry which is preliminary data.</text>
</comment>
<dbReference type="PANTHER" id="PTHR43280">
    <property type="entry name" value="ARAC-FAMILY TRANSCRIPTIONAL REGULATOR"/>
    <property type="match status" value="1"/>
</dbReference>
<name>A0ABU6DMA4_9BACL</name>
<organism evidence="5 6">
    <name type="scientific">Paenibacillus chondroitinus</name>
    <dbReference type="NCBI Taxonomy" id="59842"/>
    <lineage>
        <taxon>Bacteria</taxon>
        <taxon>Bacillati</taxon>
        <taxon>Bacillota</taxon>
        <taxon>Bacilli</taxon>
        <taxon>Bacillales</taxon>
        <taxon>Paenibacillaceae</taxon>
        <taxon>Paenibacillus</taxon>
    </lineage>
</organism>
<dbReference type="SMART" id="SM00342">
    <property type="entry name" value="HTH_ARAC"/>
    <property type="match status" value="1"/>
</dbReference>
<evidence type="ECO:0000313" key="6">
    <source>
        <dbReference type="Proteomes" id="UP001355653"/>
    </source>
</evidence>
<accession>A0ABU6DMA4</accession>
<evidence type="ECO:0000313" key="5">
    <source>
        <dbReference type="EMBL" id="MEB4798915.1"/>
    </source>
</evidence>
<dbReference type="InterPro" id="IPR018062">
    <property type="entry name" value="HTH_AraC-typ_CS"/>
</dbReference>
<keyword evidence="6" id="KW-1185">Reference proteome</keyword>
<dbReference type="InterPro" id="IPR003313">
    <property type="entry name" value="AraC-bd"/>
</dbReference>
<evidence type="ECO:0000256" key="3">
    <source>
        <dbReference type="ARBA" id="ARBA00023163"/>
    </source>
</evidence>
<dbReference type="EMBL" id="JAROBY010000091">
    <property type="protein sequence ID" value="MEB4798915.1"/>
    <property type="molecule type" value="Genomic_DNA"/>
</dbReference>
<evidence type="ECO:0000259" key="4">
    <source>
        <dbReference type="PROSITE" id="PS01124"/>
    </source>
</evidence>
<dbReference type="InterPro" id="IPR018060">
    <property type="entry name" value="HTH_AraC"/>
</dbReference>
<evidence type="ECO:0000256" key="2">
    <source>
        <dbReference type="ARBA" id="ARBA00023125"/>
    </source>
</evidence>
<dbReference type="PRINTS" id="PR00032">
    <property type="entry name" value="HTHARAC"/>
</dbReference>
<gene>
    <name evidence="5" type="ORF">P5G65_33990</name>
</gene>
<keyword evidence="3" id="KW-0804">Transcription</keyword>
<dbReference type="RefSeq" id="WP_127458593.1">
    <property type="nucleotide sequence ID" value="NZ_JAROBY010000091.1"/>
</dbReference>
<feature type="domain" description="HTH araC/xylS-type" evidence="4">
    <location>
        <begin position="179"/>
        <end position="277"/>
    </location>
</feature>
<dbReference type="PROSITE" id="PS00041">
    <property type="entry name" value="HTH_ARAC_FAMILY_1"/>
    <property type="match status" value="1"/>
</dbReference>
<evidence type="ECO:0000256" key="1">
    <source>
        <dbReference type="ARBA" id="ARBA00023015"/>
    </source>
</evidence>
<proteinExistence type="predicted"/>
<dbReference type="InterPro" id="IPR009057">
    <property type="entry name" value="Homeodomain-like_sf"/>
</dbReference>
<dbReference type="Pfam" id="PF12833">
    <property type="entry name" value="HTH_18"/>
    <property type="match status" value="1"/>
</dbReference>
<dbReference type="PANTHER" id="PTHR43280:SF14">
    <property type="entry name" value="MELIBIOSE OPERON REGULATORY PROTEIN"/>
    <property type="match status" value="1"/>
</dbReference>
<dbReference type="InterPro" id="IPR020449">
    <property type="entry name" value="Tscrpt_reg_AraC-type_HTH"/>
</dbReference>
<dbReference type="Gene3D" id="1.10.10.60">
    <property type="entry name" value="Homeodomain-like"/>
    <property type="match status" value="2"/>
</dbReference>
<dbReference type="SUPFAM" id="SSF46689">
    <property type="entry name" value="Homeodomain-like"/>
    <property type="match status" value="1"/>
</dbReference>
<keyword evidence="1" id="KW-0805">Transcription regulation</keyword>
<dbReference type="InterPro" id="IPR014710">
    <property type="entry name" value="RmlC-like_jellyroll"/>
</dbReference>
<keyword evidence="2" id="KW-0238">DNA-binding</keyword>
<dbReference type="PROSITE" id="PS01124">
    <property type="entry name" value="HTH_ARAC_FAMILY_2"/>
    <property type="match status" value="1"/>
</dbReference>
<dbReference type="Proteomes" id="UP001355653">
    <property type="component" value="Unassembled WGS sequence"/>
</dbReference>
<sequence length="289" mass="33188">MEASFFDQNVKVAQGIIFEEKLAVYTEHEFHMHAALEVSIALDSTMKYPIGDEWYYADPGDILLLRPFEPHWNLTREEGKPSRWIMLLFSPDYVAFIPNGYSLLVPFYTMNTSQVIPAASPYAQSIIRLAKEALQEHKQAQPGWEIQQMTLFIQILVQIQRYYHSLEQSLAAPSLSGVIAAIEHLITHWSEEVDVDLLIQRSDLKKTWFYTKFRELTGSSPNEFIIRLRLQYAAHMLMHTHESITDIALACGFSTPSYFNKVFKEQRGMTPSVYRRQAATSSSITAKGD</sequence>
<reference evidence="5 6" key="1">
    <citation type="submission" date="2023-03" db="EMBL/GenBank/DDBJ databases">
        <title>Bacillus Genome Sequencing.</title>
        <authorList>
            <person name="Dunlap C."/>
        </authorList>
    </citation>
    <scope>NUCLEOTIDE SEQUENCE [LARGE SCALE GENOMIC DNA]</scope>
    <source>
        <strain evidence="5 6">NRS-1351</strain>
    </source>
</reference>
<dbReference type="Pfam" id="PF02311">
    <property type="entry name" value="AraC_binding"/>
    <property type="match status" value="1"/>
</dbReference>
<dbReference type="SUPFAM" id="SSF51215">
    <property type="entry name" value="Regulatory protein AraC"/>
    <property type="match status" value="1"/>
</dbReference>
<protein>
    <submittedName>
        <fullName evidence="5">AraC family transcriptional regulator</fullName>
    </submittedName>
</protein>
<dbReference type="InterPro" id="IPR037923">
    <property type="entry name" value="HTH-like"/>
</dbReference>
<dbReference type="Gene3D" id="2.60.120.10">
    <property type="entry name" value="Jelly Rolls"/>
    <property type="match status" value="1"/>
</dbReference>